<reference evidence="5" key="1">
    <citation type="submission" date="2017-02" db="UniProtKB">
        <authorList>
            <consortium name="WormBaseParasite"/>
        </authorList>
    </citation>
    <scope>IDENTIFICATION</scope>
</reference>
<dbReference type="WBParaSite" id="NBR_0001110201-mRNA-1">
    <property type="protein sequence ID" value="NBR_0001110201-mRNA-1"/>
    <property type="gene ID" value="NBR_0001110201"/>
</dbReference>
<keyword evidence="4" id="KW-1185">Reference proteome</keyword>
<evidence type="ECO:0000313" key="4">
    <source>
        <dbReference type="Proteomes" id="UP000271162"/>
    </source>
</evidence>
<feature type="signal peptide" evidence="2">
    <location>
        <begin position="1"/>
        <end position="16"/>
    </location>
</feature>
<dbReference type="AlphaFoldDB" id="A0A0N4Y561"/>
<evidence type="ECO:0000256" key="1">
    <source>
        <dbReference type="SAM" id="MobiDB-lite"/>
    </source>
</evidence>
<dbReference type="Proteomes" id="UP000271162">
    <property type="component" value="Unassembled WGS sequence"/>
</dbReference>
<feature type="chain" id="PRO_5043125204" evidence="2">
    <location>
        <begin position="17"/>
        <end position="117"/>
    </location>
</feature>
<keyword evidence="2" id="KW-0732">Signal</keyword>
<sequence length="117" mass="12544">MKLFLLLALIVVVVHCQDNAAESKDASGDKTGIVTQEPATAPKETGSRFGGFRGYRRRPMFFRRGGNYGGGFSGFGSPCEAARKGYSCVFHRSDQSHRPHDYRCGGHAGGPATYGAA</sequence>
<gene>
    <name evidence="3" type="ORF">NBR_LOCUS11103</name>
</gene>
<evidence type="ECO:0000313" key="3">
    <source>
        <dbReference type="EMBL" id="VDL74692.1"/>
    </source>
</evidence>
<name>A0A0N4Y561_NIPBR</name>
<evidence type="ECO:0000313" key="5">
    <source>
        <dbReference type="WBParaSite" id="NBR_0001110201-mRNA-1"/>
    </source>
</evidence>
<protein>
    <submittedName>
        <fullName evidence="5">Secreted protein</fullName>
    </submittedName>
</protein>
<proteinExistence type="predicted"/>
<reference evidence="3 4" key="2">
    <citation type="submission" date="2018-11" db="EMBL/GenBank/DDBJ databases">
        <authorList>
            <consortium name="Pathogen Informatics"/>
        </authorList>
    </citation>
    <scope>NUCLEOTIDE SEQUENCE [LARGE SCALE GENOMIC DNA]</scope>
</reference>
<feature type="region of interest" description="Disordered" evidence="1">
    <location>
        <begin position="97"/>
        <end position="117"/>
    </location>
</feature>
<organism evidence="5">
    <name type="scientific">Nippostrongylus brasiliensis</name>
    <name type="common">Rat hookworm</name>
    <dbReference type="NCBI Taxonomy" id="27835"/>
    <lineage>
        <taxon>Eukaryota</taxon>
        <taxon>Metazoa</taxon>
        <taxon>Ecdysozoa</taxon>
        <taxon>Nematoda</taxon>
        <taxon>Chromadorea</taxon>
        <taxon>Rhabditida</taxon>
        <taxon>Rhabditina</taxon>
        <taxon>Rhabditomorpha</taxon>
        <taxon>Strongyloidea</taxon>
        <taxon>Heligmosomidae</taxon>
        <taxon>Nippostrongylus</taxon>
    </lineage>
</organism>
<feature type="region of interest" description="Disordered" evidence="1">
    <location>
        <begin position="22"/>
        <end position="52"/>
    </location>
</feature>
<dbReference type="EMBL" id="UYSL01020459">
    <property type="protein sequence ID" value="VDL74692.1"/>
    <property type="molecule type" value="Genomic_DNA"/>
</dbReference>
<accession>A0A0N4Y561</accession>
<evidence type="ECO:0000256" key="2">
    <source>
        <dbReference type="SAM" id="SignalP"/>
    </source>
</evidence>